<proteinExistence type="predicted"/>
<reference evidence="1 2" key="2">
    <citation type="journal article" date="2011" name="Stand. Genomic Sci.">
        <title>Complete genome sequence of Leadbetterella byssophila type strain (4M15).</title>
        <authorList>
            <person name="Abt B."/>
            <person name="Teshima H."/>
            <person name="Lucas S."/>
            <person name="Lapidus A."/>
            <person name="Del Rio T.G."/>
            <person name="Nolan M."/>
            <person name="Tice H."/>
            <person name="Cheng J.F."/>
            <person name="Pitluck S."/>
            <person name="Liolios K."/>
            <person name="Pagani I."/>
            <person name="Ivanova N."/>
            <person name="Mavromatis K."/>
            <person name="Pati A."/>
            <person name="Tapia R."/>
            <person name="Han C."/>
            <person name="Goodwin L."/>
            <person name="Chen A."/>
            <person name="Palaniappan K."/>
            <person name="Land M."/>
            <person name="Hauser L."/>
            <person name="Chang Y.J."/>
            <person name="Jeffries C.D."/>
            <person name="Rohde M."/>
            <person name="Goker M."/>
            <person name="Tindall B.J."/>
            <person name="Detter J.C."/>
            <person name="Woyke T."/>
            <person name="Bristow J."/>
            <person name="Eisen J.A."/>
            <person name="Markowitz V."/>
            <person name="Hugenholtz P."/>
            <person name="Klenk H.P."/>
            <person name="Kyrpides N.C."/>
        </authorList>
    </citation>
    <scope>NUCLEOTIDE SEQUENCE [LARGE SCALE GENOMIC DNA]</scope>
    <source>
        <strain evidence="2">DSM 17132 / JCM 16389 / KACC 11308 / NBRC 106382 / 4M15</strain>
    </source>
</reference>
<reference key="1">
    <citation type="submission" date="2010-11" db="EMBL/GenBank/DDBJ databases">
        <title>The complete genome of Leadbetterella byssophila DSM 17132.</title>
        <authorList>
            <consortium name="US DOE Joint Genome Institute (JGI-PGF)"/>
            <person name="Lucas S."/>
            <person name="Copeland A."/>
            <person name="Lapidus A."/>
            <person name="Glavina del Rio T."/>
            <person name="Dalin E."/>
            <person name="Tice H."/>
            <person name="Bruce D."/>
            <person name="Goodwin L."/>
            <person name="Pitluck S."/>
            <person name="Kyrpides N."/>
            <person name="Mavromatis K."/>
            <person name="Ivanova N."/>
            <person name="Teshima H."/>
            <person name="Brettin T."/>
            <person name="Detter J.C."/>
            <person name="Han C."/>
            <person name="Tapia R."/>
            <person name="Land M."/>
            <person name="Hauser L."/>
            <person name="Markowitz V."/>
            <person name="Cheng J.-F."/>
            <person name="Hugenholtz P."/>
            <person name="Woyke T."/>
            <person name="Wu D."/>
            <person name="Tindall B."/>
            <person name="Pomrenke H.G."/>
            <person name="Brambilla E."/>
            <person name="Klenk H.-P."/>
            <person name="Eisen J.A."/>
        </authorList>
    </citation>
    <scope>NUCLEOTIDE SEQUENCE [LARGE SCALE GENOMIC DNA]</scope>
    <source>
        <strain>DSM 17132</strain>
    </source>
</reference>
<name>E4RV23_LEAB4</name>
<dbReference type="STRING" id="649349.Lbys_2218"/>
<evidence type="ECO:0000313" key="2">
    <source>
        <dbReference type="Proteomes" id="UP000007435"/>
    </source>
</evidence>
<dbReference type="NCBIfam" id="TIGR01200">
    <property type="entry name" value="GLPGLI"/>
    <property type="match status" value="1"/>
</dbReference>
<dbReference type="Proteomes" id="UP000007435">
    <property type="component" value="Chromosome"/>
</dbReference>
<dbReference type="KEGG" id="lby:Lbys_2218"/>
<dbReference type="RefSeq" id="WP_013408949.1">
    <property type="nucleotide sequence ID" value="NC_014655.1"/>
</dbReference>
<keyword evidence="2" id="KW-1185">Reference proteome</keyword>
<accession>E4RV23</accession>
<evidence type="ECO:0000313" key="1">
    <source>
        <dbReference type="EMBL" id="ADQ17903.1"/>
    </source>
</evidence>
<gene>
    <name evidence="1" type="ordered locus">Lbys_2218</name>
</gene>
<dbReference type="EMBL" id="CP002305">
    <property type="protein sequence ID" value="ADQ17903.1"/>
    <property type="molecule type" value="Genomic_DNA"/>
</dbReference>
<organism evidence="1 2">
    <name type="scientific">Leadbetterella byssophila (strain DSM 17132 / JCM 16389 / KACC 11308 / NBRC 106382 / 4M15)</name>
    <dbReference type="NCBI Taxonomy" id="649349"/>
    <lineage>
        <taxon>Bacteria</taxon>
        <taxon>Pseudomonadati</taxon>
        <taxon>Bacteroidota</taxon>
        <taxon>Cytophagia</taxon>
        <taxon>Cytophagales</taxon>
        <taxon>Leadbetterellaceae</taxon>
        <taxon>Leadbetterella</taxon>
    </lineage>
</organism>
<protein>
    <recommendedName>
        <fullName evidence="3">GLPGLI family protein</fullName>
    </recommendedName>
</protein>
<evidence type="ECO:0008006" key="3">
    <source>
        <dbReference type="Google" id="ProtNLM"/>
    </source>
</evidence>
<dbReference type="Pfam" id="PF22252">
    <property type="entry name" value="PNGase_F-II_N"/>
    <property type="match status" value="1"/>
</dbReference>
<dbReference type="HOGENOM" id="CLU_066214_1_0_10"/>
<dbReference type="AlphaFoldDB" id="E4RV23"/>
<dbReference type="eggNOG" id="ENOG5032U74">
    <property type="taxonomic scope" value="Bacteria"/>
</dbReference>
<dbReference type="InterPro" id="IPR005901">
    <property type="entry name" value="GLPGLI"/>
</dbReference>
<dbReference type="OrthoDB" id="1440774at2"/>
<sequence length="279" mass="31959">MFQLSTYTLWVFLWFIQEPVVYHVVYDSTLILDLHAPNSPYKQEMILSIGKNSSRYCEMEIFKIHNNKNQKNEPQPVINTTSARTVVGRPVLPVSNKGIVFREQLVVDVKNQLVHKIGQIGIKTYYVKKKLPSIKWEITSQQKTVLGYTCQMARGQYSGRNYSVWFTTDLPFTQGPWILHGLPGLILEVEDSTGEVQFKAKSITRSASTLENTDSFYEYEKAIALKEKEYTKALTMFLEDPEAYTQAQVNGAKVTTVNEDTGQKTKIVGLKKYNPIERL</sequence>